<evidence type="ECO:0000313" key="7">
    <source>
        <dbReference type="EMBL" id="EFI72412.1"/>
    </source>
</evidence>
<keyword evidence="2" id="KW-1277">Toxin-antitoxin system</keyword>
<evidence type="ECO:0000256" key="1">
    <source>
        <dbReference type="ARBA" id="ARBA00022491"/>
    </source>
</evidence>
<dbReference type="EMBL" id="ADWO01000044">
    <property type="protein sequence ID" value="EFI72412.1"/>
    <property type="molecule type" value="Genomic_DNA"/>
</dbReference>
<keyword evidence="1" id="KW-0678">Repressor</keyword>
<gene>
    <name evidence="7" type="ORF">PBR_1402</name>
</gene>
<protein>
    <recommendedName>
        <fullName evidence="6">N-acetyltransferase domain-containing protein</fullName>
    </recommendedName>
</protein>
<sequence length="158" mass="18297">MTSTVCFVLEDDPSIIVCAFTVSNDSIRVYDLPRSRRDYMKHMTHKHMRRYPGVLVGRLAVNQDYSHKGIGSEVLLFIKQWFLSPDNKTGCRFVVVDAVNDPDVLDFYQKNGFVFLFTSEEQEFIYTGGKKGERVELDTRLMYFDLMDLSTSDANNNR</sequence>
<keyword evidence="8" id="KW-1185">Reference proteome</keyword>
<dbReference type="GO" id="GO:0016747">
    <property type="term" value="F:acyltransferase activity, transferring groups other than amino-acyl groups"/>
    <property type="evidence" value="ECO:0007669"/>
    <property type="project" value="InterPro"/>
</dbReference>
<dbReference type="InterPro" id="IPR016181">
    <property type="entry name" value="Acyl_CoA_acyltransferase"/>
</dbReference>
<evidence type="ECO:0000313" key="8">
    <source>
        <dbReference type="Proteomes" id="UP000004524"/>
    </source>
</evidence>
<dbReference type="Gene3D" id="3.40.630.30">
    <property type="match status" value="1"/>
</dbReference>
<evidence type="ECO:0000259" key="6">
    <source>
        <dbReference type="Pfam" id="PF13508"/>
    </source>
</evidence>
<name>D8DVW7_9BACT</name>
<evidence type="ECO:0000256" key="4">
    <source>
        <dbReference type="ARBA" id="ARBA00023315"/>
    </source>
</evidence>
<evidence type="ECO:0000256" key="5">
    <source>
        <dbReference type="ARBA" id="ARBA00049880"/>
    </source>
</evidence>
<feature type="domain" description="N-acetyltransferase" evidence="6">
    <location>
        <begin position="37"/>
        <end position="114"/>
    </location>
</feature>
<evidence type="ECO:0000256" key="3">
    <source>
        <dbReference type="ARBA" id="ARBA00022679"/>
    </source>
</evidence>
<comment type="caution">
    <text evidence="7">The sequence shown here is derived from an EMBL/GenBank/DDBJ whole genome shotgun (WGS) entry which is preliminary data.</text>
</comment>
<organism evidence="7 8">
    <name type="scientific">Segatella baroniae B14</name>
    <dbReference type="NCBI Taxonomy" id="752555"/>
    <lineage>
        <taxon>Bacteria</taxon>
        <taxon>Pseudomonadati</taxon>
        <taxon>Bacteroidota</taxon>
        <taxon>Bacteroidia</taxon>
        <taxon>Bacteroidales</taxon>
        <taxon>Prevotellaceae</taxon>
        <taxon>Segatella</taxon>
    </lineage>
</organism>
<dbReference type="AlphaFoldDB" id="D8DVW7"/>
<dbReference type="InterPro" id="IPR000182">
    <property type="entry name" value="GNAT_dom"/>
</dbReference>
<dbReference type="OrthoDB" id="9801191at2"/>
<dbReference type="STRING" id="77095.SAMN05216455_10723"/>
<dbReference type="SUPFAM" id="SSF55729">
    <property type="entry name" value="Acyl-CoA N-acyltransferases (Nat)"/>
    <property type="match status" value="1"/>
</dbReference>
<keyword evidence="4" id="KW-0012">Acyltransferase</keyword>
<proteinExistence type="predicted"/>
<evidence type="ECO:0000256" key="2">
    <source>
        <dbReference type="ARBA" id="ARBA00022649"/>
    </source>
</evidence>
<reference evidence="7 8" key="1">
    <citation type="journal article" date="2010" name="Microb. Ecol.">
        <title>Comparative genome analysis of Prevotella ruminicola and Prevotella bryantii: insights into their environmental niche.</title>
        <authorList>
            <consortium name="North American Consortium for Rumen Bacteria"/>
            <person name="Purushe J."/>
            <person name="Fouts D.E."/>
            <person name="Morrison M."/>
            <person name="White B.A."/>
            <person name="Mackie R.I."/>
            <person name="Coutinho P.M."/>
            <person name="Henrissat B."/>
            <person name="Nelson K.E."/>
        </authorList>
    </citation>
    <scope>NUCLEOTIDE SEQUENCE [LARGE SCALE GENOMIC DNA]</scope>
    <source>
        <strain evidence="7 8">B14</strain>
    </source>
</reference>
<dbReference type="Pfam" id="PF13508">
    <property type="entry name" value="Acetyltransf_7"/>
    <property type="match status" value="1"/>
</dbReference>
<comment type="catalytic activity">
    <reaction evidence="5">
        <text>glycyl-tRNA(Gly) + acetyl-CoA = N-acetylglycyl-tRNA(Gly) + CoA + H(+)</text>
        <dbReference type="Rhea" id="RHEA:81867"/>
        <dbReference type="Rhea" id="RHEA-COMP:9683"/>
        <dbReference type="Rhea" id="RHEA-COMP:19766"/>
        <dbReference type="ChEBI" id="CHEBI:15378"/>
        <dbReference type="ChEBI" id="CHEBI:57287"/>
        <dbReference type="ChEBI" id="CHEBI:57288"/>
        <dbReference type="ChEBI" id="CHEBI:78522"/>
        <dbReference type="ChEBI" id="CHEBI:232036"/>
    </reaction>
</comment>
<dbReference type="PANTHER" id="PTHR36449:SF1">
    <property type="entry name" value="ACETYLTRANSFERASE"/>
    <property type="match status" value="1"/>
</dbReference>
<keyword evidence="3" id="KW-0808">Transferase</keyword>
<dbReference type="PANTHER" id="PTHR36449">
    <property type="entry name" value="ACETYLTRANSFERASE-RELATED"/>
    <property type="match status" value="1"/>
</dbReference>
<dbReference type="RefSeq" id="WP_006282158.1">
    <property type="nucleotide sequence ID" value="NZ_ADWO01000044.1"/>
</dbReference>
<accession>D8DVW7</accession>
<dbReference type="Proteomes" id="UP000004524">
    <property type="component" value="Unassembled WGS sequence"/>
</dbReference>